<comment type="caution">
    <text evidence="3">The sequence shown here is derived from an EMBL/GenBank/DDBJ whole genome shotgun (WGS) entry which is preliminary data.</text>
</comment>
<proteinExistence type="predicted"/>
<dbReference type="EMBL" id="PNFZ01000005">
    <property type="protein sequence ID" value="PMB97750.1"/>
    <property type="molecule type" value="Genomic_DNA"/>
</dbReference>
<feature type="domain" description="R3H" evidence="2">
    <location>
        <begin position="133"/>
        <end position="197"/>
    </location>
</feature>
<dbReference type="Pfam" id="PF01424">
    <property type="entry name" value="R3H"/>
    <property type="match status" value="1"/>
</dbReference>
<dbReference type="OrthoDB" id="9794483at2"/>
<accession>A0A2N6PGD7</accession>
<dbReference type="PROSITE" id="PS51061">
    <property type="entry name" value="R3H"/>
    <property type="match status" value="1"/>
</dbReference>
<reference evidence="3 4" key="1">
    <citation type="submission" date="2017-09" db="EMBL/GenBank/DDBJ databases">
        <title>Bacterial strain isolated from the female urinary microbiota.</title>
        <authorList>
            <person name="Thomas-White K."/>
            <person name="Kumar N."/>
            <person name="Forster S."/>
            <person name="Putonti C."/>
            <person name="Lawley T."/>
            <person name="Wolfe A.J."/>
        </authorList>
    </citation>
    <scope>NUCLEOTIDE SEQUENCE [LARGE SCALE GENOMIC DNA]</scope>
    <source>
        <strain evidence="3 4">UMB0680</strain>
    </source>
</reference>
<evidence type="ECO:0000259" key="2">
    <source>
        <dbReference type="PROSITE" id="PS51061"/>
    </source>
</evidence>
<dbReference type="GO" id="GO:0003677">
    <property type="term" value="F:DNA binding"/>
    <property type="evidence" value="ECO:0007669"/>
    <property type="project" value="UniProtKB-KW"/>
</dbReference>
<dbReference type="InterPro" id="IPR015946">
    <property type="entry name" value="KH_dom-like_a/b"/>
</dbReference>
<feature type="compositionally biased region" description="Polar residues" evidence="1">
    <location>
        <begin position="1"/>
        <end position="24"/>
    </location>
</feature>
<dbReference type="Proteomes" id="UP000235703">
    <property type="component" value="Unassembled WGS sequence"/>
</dbReference>
<gene>
    <name evidence="3" type="ORF">CJ198_10165</name>
</gene>
<name>A0A2N6PGD7_9MICO</name>
<dbReference type="GO" id="GO:0003723">
    <property type="term" value="F:RNA binding"/>
    <property type="evidence" value="ECO:0007669"/>
    <property type="project" value="InterPro"/>
</dbReference>
<dbReference type="RefSeq" id="WP_102162506.1">
    <property type="nucleotide sequence ID" value="NZ_PNFZ01000005.1"/>
</dbReference>
<dbReference type="Gene3D" id="3.30.1370.50">
    <property type="entry name" value="R3H-like domain"/>
    <property type="match status" value="1"/>
</dbReference>
<dbReference type="SMART" id="SM00393">
    <property type="entry name" value="R3H"/>
    <property type="match status" value="1"/>
</dbReference>
<evidence type="ECO:0000256" key="1">
    <source>
        <dbReference type="SAM" id="MobiDB-lite"/>
    </source>
</evidence>
<dbReference type="PANTHER" id="PTHR35800">
    <property type="entry name" value="PROTEIN JAG"/>
    <property type="match status" value="1"/>
</dbReference>
<dbReference type="CDD" id="cd02644">
    <property type="entry name" value="R3H_jag"/>
    <property type="match status" value="1"/>
</dbReference>
<dbReference type="PANTHER" id="PTHR35800:SF1">
    <property type="entry name" value="RNA-BINDING PROTEIN KHPB"/>
    <property type="match status" value="1"/>
</dbReference>
<evidence type="ECO:0000313" key="3">
    <source>
        <dbReference type="EMBL" id="PMB97750.1"/>
    </source>
</evidence>
<dbReference type="SUPFAM" id="SSF82708">
    <property type="entry name" value="R3H domain"/>
    <property type="match status" value="1"/>
</dbReference>
<dbReference type="InterPro" id="IPR039247">
    <property type="entry name" value="KhpB"/>
</dbReference>
<protein>
    <submittedName>
        <fullName evidence="3">Single-stranded DNA-binding protein</fullName>
    </submittedName>
</protein>
<keyword evidence="4" id="KW-1185">Reference proteome</keyword>
<keyword evidence="3" id="KW-0238">DNA-binding</keyword>
<sequence length="197" mass="21546">MSEDSMVNTADELSTTDTDQSVDTANGGDNADGQVEETKPTRAELLEEEGEIAADYLEELLDIADIDGDIDIDVADSRAEVAIVCDEGDSNLSTLVGKQGRTLSALQELTRLAVQTATGQRSWLMLDIDGYRDQRKEDVREIARKGIEKVKESGDSFECQPMNSFERKVVHDEVAKAGLYSESAGEGDRRRVVIQTA</sequence>
<dbReference type="InterPro" id="IPR034079">
    <property type="entry name" value="R3H_KhpB"/>
</dbReference>
<dbReference type="AlphaFoldDB" id="A0A2N6PGD7"/>
<feature type="region of interest" description="Disordered" evidence="1">
    <location>
        <begin position="1"/>
        <end position="43"/>
    </location>
</feature>
<dbReference type="Gene3D" id="3.30.300.20">
    <property type="match status" value="1"/>
</dbReference>
<evidence type="ECO:0000313" key="4">
    <source>
        <dbReference type="Proteomes" id="UP000235703"/>
    </source>
</evidence>
<organism evidence="3 4">
    <name type="scientific">Brevibacterium luteolum</name>
    <dbReference type="NCBI Taxonomy" id="199591"/>
    <lineage>
        <taxon>Bacteria</taxon>
        <taxon>Bacillati</taxon>
        <taxon>Actinomycetota</taxon>
        <taxon>Actinomycetes</taxon>
        <taxon>Micrococcales</taxon>
        <taxon>Brevibacteriaceae</taxon>
        <taxon>Brevibacterium</taxon>
    </lineage>
</organism>
<dbReference type="InterPro" id="IPR036867">
    <property type="entry name" value="R3H_dom_sf"/>
</dbReference>
<dbReference type="InterPro" id="IPR001374">
    <property type="entry name" value="R3H_dom"/>
</dbReference>